<dbReference type="InterPro" id="IPR046348">
    <property type="entry name" value="SIS_dom_sf"/>
</dbReference>
<dbReference type="eggNOG" id="COG1737">
    <property type="taxonomic scope" value="Bacteria"/>
</dbReference>
<dbReference type="Gene3D" id="1.10.10.10">
    <property type="entry name" value="Winged helix-like DNA-binding domain superfamily/Winged helix DNA-binding domain"/>
    <property type="match status" value="1"/>
</dbReference>
<dbReference type="SUPFAM" id="SSF53697">
    <property type="entry name" value="SIS domain"/>
    <property type="match status" value="1"/>
</dbReference>
<dbReference type="CDD" id="cd05013">
    <property type="entry name" value="SIS_RpiR"/>
    <property type="match status" value="1"/>
</dbReference>
<dbReference type="Pfam" id="PF01380">
    <property type="entry name" value="SIS"/>
    <property type="match status" value="1"/>
</dbReference>
<dbReference type="InterPro" id="IPR035472">
    <property type="entry name" value="RpiR-like_SIS"/>
</dbReference>
<dbReference type="OrthoDB" id="257751at2"/>
<dbReference type="InterPro" id="IPR001347">
    <property type="entry name" value="SIS_dom"/>
</dbReference>
<reference evidence="6 7" key="1">
    <citation type="submission" date="2011-01" db="EMBL/GenBank/DDBJ databases">
        <authorList>
            <person name="Weinstock G."/>
            <person name="Sodergren E."/>
            <person name="Clifton S."/>
            <person name="Fulton L."/>
            <person name="Fulton B."/>
            <person name="Courtney L."/>
            <person name="Fronick C."/>
            <person name="Harrison M."/>
            <person name="Strong C."/>
            <person name="Farmer C."/>
            <person name="Delahaunty K."/>
            <person name="Markovic C."/>
            <person name="Hall O."/>
            <person name="Minx P."/>
            <person name="Tomlinson C."/>
            <person name="Mitreva M."/>
            <person name="Hou S."/>
            <person name="Chen J."/>
            <person name="Wollam A."/>
            <person name="Pepin K.H."/>
            <person name="Johnson M."/>
            <person name="Bhonagiri V."/>
            <person name="Zhang X."/>
            <person name="Suruliraj S."/>
            <person name="Warren W."/>
            <person name="Chinwalla A."/>
            <person name="Mardis E.R."/>
            <person name="Wilson R.K."/>
        </authorList>
    </citation>
    <scope>NUCLEOTIDE SEQUENCE [LARGE SCALE GENOMIC DNA]</scope>
    <source>
        <strain evidence="7">DSM 22608 / JCM 16073 / KCTC 15190 / YIT 12066</strain>
    </source>
</reference>
<keyword evidence="1" id="KW-0805">Transcription regulation</keyword>
<dbReference type="SUPFAM" id="SSF46689">
    <property type="entry name" value="Homeodomain-like"/>
    <property type="match status" value="1"/>
</dbReference>
<dbReference type="GO" id="GO:0003677">
    <property type="term" value="F:DNA binding"/>
    <property type="evidence" value="ECO:0007669"/>
    <property type="project" value="UniProtKB-KW"/>
</dbReference>
<evidence type="ECO:0000259" key="4">
    <source>
        <dbReference type="PROSITE" id="PS51071"/>
    </source>
</evidence>
<proteinExistence type="predicted"/>
<evidence type="ECO:0000259" key="5">
    <source>
        <dbReference type="PROSITE" id="PS51464"/>
    </source>
</evidence>
<feature type="domain" description="SIS" evidence="5">
    <location>
        <begin position="123"/>
        <end position="264"/>
    </location>
</feature>
<dbReference type="GO" id="GO:1901135">
    <property type="term" value="P:carbohydrate derivative metabolic process"/>
    <property type="evidence" value="ECO:0007669"/>
    <property type="project" value="InterPro"/>
</dbReference>
<keyword evidence="3" id="KW-0804">Transcription</keyword>
<dbReference type="PROSITE" id="PS51464">
    <property type="entry name" value="SIS"/>
    <property type="match status" value="1"/>
</dbReference>
<dbReference type="InterPro" id="IPR009057">
    <property type="entry name" value="Homeodomain-like_sf"/>
</dbReference>
<evidence type="ECO:0000313" key="7">
    <source>
        <dbReference type="Proteomes" id="UP000018458"/>
    </source>
</evidence>
<keyword evidence="2" id="KW-0238">DNA-binding</keyword>
<sequence length="318" mass="34418">MALNLLDRISAMANDLSKSERKIAAAVLAQPQLTVNESIAQLAKRAEVSEPTVCRFCKRFGANGFPDFKLALGATMAKDSHSLPDRVKRGDSVEDVANKVIDTTIAMLRDLSRTVDLTVLARTVDLLSQSRRVIIAAQGLSAASAFDCGSRLLRLGIACETVTDSALMRMSCASLRQGDLLIAISATGRSLDVLSAVKIARQNGAAIVAVCPDKTPISAESILTLKCGQFGDVKGDDLMIGRMMVQTMLQIVIAGVMLRRADAISPLKDTLTKAQEQSYCRSDDRPTLISDEKEEPVQELKPHEPITTIAFDWTAQHY</sequence>
<dbReference type="EMBL" id="AEVO01000022">
    <property type="protein sequence ID" value="EFY07694.1"/>
    <property type="molecule type" value="Genomic_DNA"/>
</dbReference>
<dbReference type="Proteomes" id="UP000018458">
    <property type="component" value="Unassembled WGS sequence"/>
</dbReference>
<dbReference type="PANTHER" id="PTHR30514:SF1">
    <property type="entry name" value="HTH-TYPE TRANSCRIPTIONAL REGULATOR HEXR-RELATED"/>
    <property type="match status" value="1"/>
</dbReference>
<dbReference type="PANTHER" id="PTHR30514">
    <property type="entry name" value="GLUCOKINASE"/>
    <property type="match status" value="1"/>
</dbReference>
<evidence type="ECO:0000256" key="1">
    <source>
        <dbReference type="ARBA" id="ARBA00023015"/>
    </source>
</evidence>
<feature type="domain" description="HTH rpiR-type" evidence="4">
    <location>
        <begin position="3"/>
        <end position="79"/>
    </location>
</feature>
<dbReference type="Pfam" id="PF01418">
    <property type="entry name" value="HTH_6"/>
    <property type="match status" value="1"/>
</dbReference>
<comment type="caution">
    <text evidence="6">The sequence shown here is derived from an EMBL/GenBank/DDBJ whole genome shotgun (WGS) entry which is preliminary data.</text>
</comment>
<evidence type="ECO:0000256" key="2">
    <source>
        <dbReference type="ARBA" id="ARBA00023125"/>
    </source>
</evidence>
<dbReference type="AlphaFoldDB" id="E8LIG7"/>
<dbReference type="Gene3D" id="3.40.50.10490">
    <property type="entry name" value="Glucose-6-phosphate isomerase like protein, domain 1"/>
    <property type="match status" value="1"/>
</dbReference>
<name>E8LIG7_SUCHY</name>
<gene>
    <name evidence="6" type="ORF">HMPREF9444_00479</name>
</gene>
<dbReference type="HOGENOM" id="CLU_055769_0_0_6"/>
<protein>
    <submittedName>
        <fullName evidence="6">Transcriptional regulator, RpiR family</fullName>
    </submittedName>
</protein>
<dbReference type="InterPro" id="IPR036388">
    <property type="entry name" value="WH-like_DNA-bd_sf"/>
</dbReference>
<organism evidence="6 7">
    <name type="scientific">Succinatimonas hippei (strain DSM 22608 / JCM 16073 / KCTC 15190 / YIT 12066)</name>
    <dbReference type="NCBI Taxonomy" id="762983"/>
    <lineage>
        <taxon>Bacteria</taxon>
        <taxon>Pseudomonadati</taxon>
        <taxon>Pseudomonadota</taxon>
        <taxon>Gammaproteobacteria</taxon>
        <taxon>Aeromonadales</taxon>
        <taxon>Succinivibrionaceae</taxon>
        <taxon>Succinatimonas</taxon>
    </lineage>
</organism>
<dbReference type="RefSeq" id="WP_009142700.1">
    <property type="nucleotide sequence ID" value="NZ_GL830960.1"/>
</dbReference>
<dbReference type="GO" id="GO:0003700">
    <property type="term" value="F:DNA-binding transcription factor activity"/>
    <property type="evidence" value="ECO:0007669"/>
    <property type="project" value="InterPro"/>
</dbReference>
<evidence type="ECO:0000313" key="6">
    <source>
        <dbReference type="EMBL" id="EFY07694.1"/>
    </source>
</evidence>
<dbReference type="GO" id="GO:0097367">
    <property type="term" value="F:carbohydrate derivative binding"/>
    <property type="evidence" value="ECO:0007669"/>
    <property type="project" value="InterPro"/>
</dbReference>
<dbReference type="PROSITE" id="PS51071">
    <property type="entry name" value="HTH_RPIR"/>
    <property type="match status" value="1"/>
</dbReference>
<evidence type="ECO:0000256" key="3">
    <source>
        <dbReference type="ARBA" id="ARBA00023163"/>
    </source>
</evidence>
<keyword evidence="7" id="KW-1185">Reference proteome</keyword>
<accession>E8LIG7</accession>
<dbReference type="InterPro" id="IPR047640">
    <property type="entry name" value="RpiR-like"/>
</dbReference>
<dbReference type="InterPro" id="IPR000281">
    <property type="entry name" value="HTH_RpiR"/>
</dbReference>
<dbReference type="STRING" id="762983.HMPREF9444_00479"/>